<feature type="compositionally biased region" description="Basic and acidic residues" evidence="2">
    <location>
        <begin position="290"/>
        <end position="299"/>
    </location>
</feature>
<reference evidence="3" key="1">
    <citation type="journal article" date="2019" name="bioRxiv">
        <title>The Genome of the Zebra Mussel, Dreissena polymorpha: A Resource for Invasive Species Research.</title>
        <authorList>
            <person name="McCartney M.A."/>
            <person name="Auch B."/>
            <person name="Kono T."/>
            <person name="Mallez S."/>
            <person name="Zhang Y."/>
            <person name="Obille A."/>
            <person name="Becker A."/>
            <person name="Abrahante J.E."/>
            <person name="Garbe J."/>
            <person name="Badalamenti J.P."/>
            <person name="Herman A."/>
            <person name="Mangelson H."/>
            <person name="Liachko I."/>
            <person name="Sullivan S."/>
            <person name="Sone E.D."/>
            <person name="Koren S."/>
            <person name="Silverstein K.A.T."/>
            <person name="Beckman K.B."/>
            <person name="Gohl D.M."/>
        </authorList>
    </citation>
    <scope>NUCLEOTIDE SEQUENCE</scope>
    <source>
        <strain evidence="3">Duluth1</strain>
        <tissue evidence="3">Whole animal</tissue>
    </source>
</reference>
<dbReference type="Proteomes" id="UP000828390">
    <property type="component" value="Unassembled WGS sequence"/>
</dbReference>
<proteinExistence type="predicted"/>
<accession>A0A9D4MX86</accession>
<feature type="compositionally biased region" description="Low complexity" evidence="2">
    <location>
        <begin position="565"/>
        <end position="574"/>
    </location>
</feature>
<evidence type="ECO:0000256" key="2">
    <source>
        <dbReference type="SAM" id="MobiDB-lite"/>
    </source>
</evidence>
<dbReference type="OrthoDB" id="6097167at2759"/>
<dbReference type="EMBL" id="JAIWYP010000001">
    <property type="protein sequence ID" value="KAH3883870.1"/>
    <property type="molecule type" value="Genomic_DNA"/>
</dbReference>
<gene>
    <name evidence="3" type="ORF">DPMN_007838</name>
</gene>
<feature type="compositionally biased region" description="Polar residues" evidence="2">
    <location>
        <begin position="322"/>
        <end position="334"/>
    </location>
</feature>
<evidence type="ECO:0000256" key="1">
    <source>
        <dbReference type="SAM" id="Coils"/>
    </source>
</evidence>
<protein>
    <submittedName>
        <fullName evidence="3">Uncharacterized protein</fullName>
    </submittedName>
</protein>
<evidence type="ECO:0000313" key="4">
    <source>
        <dbReference type="Proteomes" id="UP000828390"/>
    </source>
</evidence>
<feature type="coiled-coil region" evidence="1">
    <location>
        <begin position="414"/>
        <end position="477"/>
    </location>
</feature>
<name>A0A9D4MX86_DREPO</name>
<feature type="compositionally biased region" description="Basic and acidic residues" evidence="2">
    <location>
        <begin position="577"/>
        <end position="595"/>
    </location>
</feature>
<feature type="region of interest" description="Disordered" evidence="2">
    <location>
        <begin position="290"/>
        <end position="347"/>
    </location>
</feature>
<dbReference type="AlphaFoldDB" id="A0A9D4MX86"/>
<feature type="compositionally biased region" description="Acidic residues" evidence="2">
    <location>
        <begin position="555"/>
        <end position="564"/>
    </location>
</feature>
<feature type="region of interest" description="Disordered" evidence="2">
    <location>
        <begin position="166"/>
        <end position="188"/>
    </location>
</feature>
<keyword evidence="1" id="KW-0175">Coiled coil</keyword>
<reference evidence="3" key="2">
    <citation type="submission" date="2020-11" db="EMBL/GenBank/DDBJ databases">
        <authorList>
            <person name="McCartney M.A."/>
            <person name="Auch B."/>
            <person name="Kono T."/>
            <person name="Mallez S."/>
            <person name="Becker A."/>
            <person name="Gohl D.M."/>
            <person name="Silverstein K.A.T."/>
            <person name="Koren S."/>
            <person name="Bechman K.B."/>
            <person name="Herman A."/>
            <person name="Abrahante J.E."/>
            <person name="Garbe J."/>
        </authorList>
    </citation>
    <scope>NUCLEOTIDE SEQUENCE</scope>
    <source>
        <strain evidence="3">Duluth1</strain>
        <tissue evidence="3">Whole animal</tissue>
    </source>
</reference>
<keyword evidence="4" id="KW-1185">Reference proteome</keyword>
<comment type="caution">
    <text evidence="3">The sequence shown here is derived from an EMBL/GenBank/DDBJ whole genome shotgun (WGS) entry which is preliminary data.</text>
</comment>
<evidence type="ECO:0000313" key="3">
    <source>
        <dbReference type="EMBL" id="KAH3883870.1"/>
    </source>
</evidence>
<sequence>MSDLIHGDVRENKETDVDAVMEIYSELSEIHEEDDHERSNNAAVGTMTMAEKHVELVQNSARISGKDPVAMNAADTAGSLRADEYCTTGLHGEVNLGFKVESDEDDDFHFTQLVRSRSDDLLEIQRLNMTREIVENLEDSPSAVSEVNARDFVGIQQPTSQEQFKLEGSSCTDSPGLASQEGGAYETGTEDDEDYYIETDGDVRIALIEEEYVDRMTLLESRNYDLEVVLHRLTTAIERLLSLQDADMPNGETDEVPGSEMRTEVEADEFNEESNPEMGDIDSRKAEIQEAANDSEKIESATGDTTDIGHNTAKDSDALTDCNDTTDAPENASNPHKDTAGPTEDTIDGEMTTVKTEALIDSTAHVVSRNICIDLFIEFQKRLAMFAGELKGVLTCSDVAIRHARIFHEWGKSKQLLSEQLQHERKKMMSYIEEREKTMTVVRDQFKKELEEQGTKLENLVEEMTKYQNLMDTSDNLLKDKVVEYSQRRAVAESLTEVLLKRRLDEERSIILDLTKQSEISMMKLFIMHQQNCIQDLQIQNREQRAIIEGLMGPDDTEDDEPTDTDPTSTPVSVRYPAEHRYPGKMPDSRCSEQR</sequence>
<feature type="region of interest" description="Disordered" evidence="2">
    <location>
        <begin position="552"/>
        <end position="595"/>
    </location>
</feature>
<organism evidence="3 4">
    <name type="scientific">Dreissena polymorpha</name>
    <name type="common">Zebra mussel</name>
    <name type="synonym">Mytilus polymorpha</name>
    <dbReference type="NCBI Taxonomy" id="45954"/>
    <lineage>
        <taxon>Eukaryota</taxon>
        <taxon>Metazoa</taxon>
        <taxon>Spiralia</taxon>
        <taxon>Lophotrochozoa</taxon>
        <taxon>Mollusca</taxon>
        <taxon>Bivalvia</taxon>
        <taxon>Autobranchia</taxon>
        <taxon>Heteroconchia</taxon>
        <taxon>Euheterodonta</taxon>
        <taxon>Imparidentia</taxon>
        <taxon>Neoheterodontei</taxon>
        <taxon>Myida</taxon>
        <taxon>Dreissenoidea</taxon>
        <taxon>Dreissenidae</taxon>
        <taxon>Dreissena</taxon>
    </lineage>
</organism>